<dbReference type="Pfam" id="PF07883">
    <property type="entry name" value="Cupin_2"/>
    <property type="match status" value="1"/>
</dbReference>
<dbReference type="OrthoDB" id="9797047at2"/>
<reference evidence="3 4" key="2">
    <citation type="journal article" date="2012" name="PLoS ONE">
        <title>An ancient pathway combining carbon dioxide fixation with the generation and utilization of a sodium ion gradient for ATP synthesis.</title>
        <authorList>
            <person name="Poehlein A."/>
            <person name="Schmidt S."/>
            <person name="Kaster A.K."/>
            <person name="Goenrich M."/>
            <person name="Vollmers J."/>
            <person name="Thurmer A."/>
            <person name="Bertsch J."/>
            <person name="Schuchmann K."/>
            <person name="Voigt B."/>
            <person name="Hecker M."/>
            <person name="Daniel R."/>
            <person name="Thauer R.K."/>
            <person name="Gottschalk G."/>
            <person name="Muller V."/>
        </authorList>
    </citation>
    <scope>NUCLEOTIDE SEQUENCE [LARGE SCALE GENOMIC DNA]</scope>
    <source>
        <strain evidence="4">ATCC 29683 / DSM 1030 / JCM 2381 / KCTC 1655 / WB1</strain>
    </source>
</reference>
<dbReference type="STRING" id="931626.Awo_c21970"/>
<protein>
    <recommendedName>
        <fullName evidence="2">Cupin type-2 domain-containing protein</fullName>
    </recommendedName>
</protein>
<dbReference type="HOGENOM" id="CLU_116722_3_1_9"/>
<gene>
    <name evidence="3" type="ordered locus">Awo_c21970</name>
</gene>
<dbReference type="InterPro" id="IPR011051">
    <property type="entry name" value="RmlC_Cupin_sf"/>
</dbReference>
<dbReference type="CDD" id="cd02221">
    <property type="entry name" value="cupin_TM1287-like"/>
    <property type="match status" value="1"/>
</dbReference>
<evidence type="ECO:0000256" key="1">
    <source>
        <dbReference type="ARBA" id="ARBA00022723"/>
    </source>
</evidence>
<dbReference type="PANTHER" id="PTHR35848:SF6">
    <property type="entry name" value="CUPIN TYPE-2 DOMAIN-CONTAINING PROTEIN"/>
    <property type="match status" value="1"/>
</dbReference>
<accession>H6LC23</accession>
<dbReference type="Gene3D" id="2.60.120.10">
    <property type="entry name" value="Jelly Rolls"/>
    <property type="match status" value="1"/>
</dbReference>
<evidence type="ECO:0000313" key="4">
    <source>
        <dbReference type="Proteomes" id="UP000007177"/>
    </source>
</evidence>
<dbReference type="SUPFAM" id="SSF51182">
    <property type="entry name" value="RmlC-like cupins"/>
    <property type="match status" value="1"/>
</dbReference>
<dbReference type="AlphaFoldDB" id="H6LC23"/>
<dbReference type="RefSeq" id="WP_014356571.1">
    <property type="nucleotide sequence ID" value="NC_016894.1"/>
</dbReference>
<dbReference type="InterPro" id="IPR014710">
    <property type="entry name" value="RmlC-like_jellyroll"/>
</dbReference>
<dbReference type="GO" id="GO:0046872">
    <property type="term" value="F:metal ion binding"/>
    <property type="evidence" value="ECO:0007669"/>
    <property type="project" value="UniProtKB-KW"/>
</dbReference>
<dbReference type="InterPro" id="IPR013096">
    <property type="entry name" value="Cupin_2"/>
</dbReference>
<sequence length="114" mass="12572">MIIKKNPEQLEIKHNMRGGAGDIELTHIAESGVLGEHCRLFSQIRVKPGDSIGEHQHLGEQEIFYFIQGNGIVIDNGKKAEIRTGDVMITPDNASHSVINTGDEDLVFIALILK</sequence>
<feature type="domain" description="Cupin type-2" evidence="2">
    <location>
        <begin position="44"/>
        <end position="110"/>
    </location>
</feature>
<proteinExistence type="predicted"/>
<keyword evidence="4" id="KW-1185">Reference proteome</keyword>
<evidence type="ECO:0000259" key="2">
    <source>
        <dbReference type="Pfam" id="PF07883"/>
    </source>
</evidence>
<keyword evidence="1" id="KW-0479">Metal-binding</keyword>
<dbReference type="EMBL" id="CP002987">
    <property type="protein sequence ID" value="AFA48971.1"/>
    <property type="molecule type" value="Genomic_DNA"/>
</dbReference>
<dbReference type="Proteomes" id="UP000007177">
    <property type="component" value="Chromosome"/>
</dbReference>
<evidence type="ECO:0000313" key="3">
    <source>
        <dbReference type="EMBL" id="AFA48971.1"/>
    </source>
</evidence>
<name>H6LC23_ACEWD</name>
<dbReference type="PANTHER" id="PTHR35848">
    <property type="entry name" value="OXALATE-BINDING PROTEIN"/>
    <property type="match status" value="1"/>
</dbReference>
<organism evidence="3 4">
    <name type="scientific">Acetobacterium woodii (strain ATCC 29683 / DSM 1030 / JCM 2381 / KCTC 1655 / WB1)</name>
    <dbReference type="NCBI Taxonomy" id="931626"/>
    <lineage>
        <taxon>Bacteria</taxon>
        <taxon>Bacillati</taxon>
        <taxon>Bacillota</taxon>
        <taxon>Clostridia</taxon>
        <taxon>Eubacteriales</taxon>
        <taxon>Eubacteriaceae</taxon>
        <taxon>Acetobacterium</taxon>
    </lineage>
</organism>
<dbReference type="InterPro" id="IPR051610">
    <property type="entry name" value="GPI/OXD"/>
</dbReference>
<dbReference type="KEGG" id="awo:Awo_c21970"/>
<reference evidence="4" key="1">
    <citation type="submission" date="2011-07" db="EMBL/GenBank/DDBJ databases">
        <title>Complete genome sequence of Acetobacterium woodii.</title>
        <authorList>
            <person name="Poehlein A."/>
            <person name="Schmidt S."/>
            <person name="Kaster A.-K."/>
            <person name="Goenrich M."/>
            <person name="Vollmers J."/>
            <person name="Thuermer A."/>
            <person name="Gottschalk G."/>
            <person name="Thauer R.K."/>
            <person name="Daniel R."/>
            <person name="Mueller V."/>
        </authorList>
    </citation>
    <scope>NUCLEOTIDE SEQUENCE [LARGE SCALE GENOMIC DNA]</scope>
    <source>
        <strain evidence="4">ATCC 29683 / DSM 1030 / JCM 2381 / KCTC 1655 / WB1</strain>
    </source>
</reference>
<dbReference type="eggNOG" id="COG0662">
    <property type="taxonomic scope" value="Bacteria"/>
</dbReference>